<dbReference type="EMBL" id="JAVDVI010000010">
    <property type="protein sequence ID" value="MDR6968470.1"/>
    <property type="molecule type" value="Genomic_DNA"/>
</dbReference>
<dbReference type="Proteomes" id="UP001255185">
    <property type="component" value="Unassembled WGS sequence"/>
</dbReference>
<sequence length="187" mass="22242">MSHHFFEKPADFRKWLEKNHQKEIEIIVAFYRKGLGRKSITWEEAVDVALCFGWIDSIRRKIDEESYSNRFTPRKKTSIWSAKNIANVERLQKEGLMTSAGMEAFEHRKDHLSKVYSFESEAKELDEDLAKIFKINKKAWEFFNVQPPSYRKLIIHWIVTAKQETTRLSRLEKAITASEEGRRIKQY</sequence>
<proteinExistence type="predicted"/>
<keyword evidence="2" id="KW-1185">Reference proteome</keyword>
<gene>
    <name evidence="1" type="ORF">J2X31_002493</name>
</gene>
<dbReference type="Pfam" id="PF13376">
    <property type="entry name" value="OmdA"/>
    <property type="match status" value="1"/>
</dbReference>
<accession>A0ABU1TRG8</accession>
<dbReference type="RefSeq" id="WP_310027062.1">
    <property type="nucleotide sequence ID" value="NZ_JAVDVI010000010.1"/>
</dbReference>
<evidence type="ECO:0000313" key="1">
    <source>
        <dbReference type="EMBL" id="MDR6968470.1"/>
    </source>
</evidence>
<comment type="caution">
    <text evidence="1">The sequence shown here is derived from an EMBL/GenBank/DDBJ whole genome shotgun (WGS) entry which is preliminary data.</text>
</comment>
<name>A0ABU1TRG8_9FLAO</name>
<evidence type="ECO:0000313" key="2">
    <source>
        <dbReference type="Proteomes" id="UP001255185"/>
    </source>
</evidence>
<reference evidence="1 2" key="1">
    <citation type="submission" date="2023-07" db="EMBL/GenBank/DDBJ databases">
        <title>Sorghum-associated microbial communities from plants grown in Nebraska, USA.</title>
        <authorList>
            <person name="Schachtman D."/>
        </authorList>
    </citation>
    <scope>NUCLEOTIDE SEQUENCE [LARGE SCALE GENOMIC DNA]</scope>
    <source>
        <strain evidence="1 2">3773</strain>
    </source>
</reference>
<protein>
    <submittedName>
        <fullName evidence="1">Uncharacterized protein YdeI (YjbR/CyaY-like superfamily)</fullName>
    </submittedName>
</protein>
<organism evidence="1 2">
    <name type="scientific">Flavobacterium arsenatis</name>
    <dbReference type="NCBI Taxonomy" id="1484332"/>
    <lineage>
        <taxon>Bacteria</taxon>
        <taxon>Pseudomonadati</taxon>
        <taxon>Bacteroidota</taxon>
        <taxon>Flavobacteriia</taxon>
        <taxon>Flavobacteriales</taxon>
        <taxon>Flavobacteriaceae</taxon>
        <taxon>Flavobacterium</taxon>
    </lineage>
</organism>